<dbReference type="Gene3D" id="1.25.40.10">
    <property type="entry name" value="Tetratricopeptide repeat domain"/>
    <property type="match status" value="1"/>
</dbReference>
<evidence type="ECO:0000313" key="1">
    <source>
        <dbReference type="EMBL" id="OGM30285.1"/>
    </source>
</evidence>
<evidence type="ECO:0000313" key="2">
    <source>
        <dbReference type="Proteomes" id="UP000177263"/>
    </source>
</evidence>
<dbReference type="Proteomes" id="UP000177263">
    <property type="component" value="Unassembled WGS sequence"/>
</dbReference>
<dbReference type="AlphaFoldDB" id="A0A1F7YUU3"/>
<proteinExistence type="predicted"/>
<dbReference type="SUPFAM" id="SSF48452">
    <property type="entry name" value="TPR-like"/>
    <property type="match status" value="1"/>
</dbReference>
<sequence>MAQGRDLHQKAEMARELEQDFVKALQLTDEATVAYADEEDSRGLAEVTASRQNTFGHLYQKTGNKNFLTLAKYTAQAAVEIAENSSIPEALALPYRDLAKVYEDLKDYSKAATFHQKAVEAMRSHPPKEHARPAVLADMEAHLAYAQYKAGDKNAYIRLKSAIADLEKAGETPYNKDVWLSGAHMRAAQMLREGSPDDAKIHLQKAKEIIDNNKELTLRAEQWEKLAALFTDRVS</sequence>
<dbReference type="InterPro" id="IPR011990">
    <property type="entry name" value="TPR-like_helical_dom_sf"/>
</dbReference>
<evidence type="ECO:0008006" key="3">
    <source>
        <dbReference type="Google" id="ProtNLM"/>
    </source>
</evidence>
<protein>
    <recommendedName>
        <fullName evidence="3">MalT-like TPR region domain-containing protein</fullName>
    </recommendedName>
</protein>
<comment type="caution">
    <text evidence="1">The sequence shown here is derived from an EMBL/GenBank/DDBJ whole genome shotgun (WGS) entry which is preliminary data.</text>
</comment>
<dbReference type="EMBL" id="MGGM01000002">
    <property type="protein sequence ID" value="OGM30285.1"/>
    <property type="molecule type" value="Genomic_DNA"/>
</dbReference>
<reference evidence="1 2" key="1">
    <citation type="journal article" date="2016" name="Nat. Commun.">
        <title>Thousands of microbial genomes shed light on interconnected biogeochemical processes in an aquifer system.</title>
        <authorList>
            <person name="Anantharaman K."/>
            <person name="Brown C.T."/>
            <person name="Hug L.A."/>
            <person name="Sharon I."/>
            <person name="Castelle C.J."/>
            <person name="Probst A.J."/>
            <person name="Thomas B.C."/>
            <person name="Singh A."/>
            <person name="Wilkins M.J."/>
            <person name="Karaoz U."/>
            <person name="Brodie E.L."/>
            <person name="Williams K.H."/>
            <person name="Hubbard S.S."/>
            <person name="Banfield J.F."/>
        </authorList>
    </citation>
    <scope>NUCLEOTIDE SEQUENCE [LARGE SCALE GENOMIC DNA]</scope>
</reference>
<name>A0A1F7YUU3_9BACT</name>
<organism evidence="1 2">
    <name type="scientific">Candidatus Woesebacteria bacterium RIFCSPHIGHO2_01_FULL_41_10</name>
    <dbReference type="NCBI Taxonomy" id="1802500"/>
    <lineage>
        <taxon>Bacteria</taxon>
        <taxon>Candidatus Woeseibacteriota</taxon>
    </lineage>
</organism>
<accession>A0A1F7YUU3</accession>
<gene>
    <name evidence="1" type="ORF">A2801_01410</name>
</gene>